<sequence>MTDVERELLALVIGHRIRMARVEQNLSQGELAAGIGSQSMISLLESGRQLPYPEVLRLIAQRLQNEPLQQLADLLDNGQLTWDTVSVTNEDLLLDILLAHRGRWYDIHYRLAIRLCEYFYMREDTKTVQNLCQLLVEHTEEGDAFYCLACFYLGSSALLEMDLSQAEQWLRRAEEQAHTLDEGLRGRLWYNLGYLYTTTDVQGVAAWHANQAVEQFRRLQDFPRYARSLALLGAIQGRIGRIEDAKRTLQLAHEIVVKWGTDYRDRARVEASLTIIYYLSDDLDAATRMIEQAAESAREAGDTIAQTIVGQVTFMLFTRLHRRGEAEQALEQFLSGAYQSGDSPLIAYSELLSIGYLPARQDQLDAALRAFRLTLNSVSHIEHALAAECAASIYDDLGEEKKAKHYYLAALSSYRAYVDKNSMFSHLIRMLPIGGEHES</sequence>
<dbReference type="OrthoDB" id="2370957at2"/>
<gene>
    <name evidence="2" type="ORF">AN477_10195</name>
</gene>
<feature type="domain" description="HTH cro/C1-type" evidence="1">
    <location>
        <begin position="17"/>
        <end position="71"/>
    </location>
</feature>
<evidence type="ECO:0000313" key="2">
    <source>
        <dbReference type="EMBL" id="KPV43756.1"/>
    </source>
</evidence>
<dbReference type="SUPFAM" id="SSF47413">
    <property type="entry name" value="lambda repressor-like DNA-binding domains"/>
    <property type="match status" value="1"/>
</dbReference>
<dbReference type="Proteomes" id="UP000050482">
    <property type="component" value="Unassembled WGS sequence"/>
</dbReference>
<protein>
    <recommendedName>
        <fullName evidence="1">HTH cro/C1-type domain-containing protein</fullName>
    </recommendedName>
</protein>
<dbReference type="CDD" id="cd00093">
    <property type="entry name" value="HTH_XRE"/>
    <property type="match status" value="1"/>
</dbReference>
<dbReference type="SMART" id="SM00530">
    <property type="entry name" value="HTH_XRE"/>
    <property type="match status" value="1"/>
</dbReference>
<dbReference type="RefSeq" id="WP_054969055.1">
    <property type="nucleotide sequence ID" value="NZ_LJCO01000045.1"/>
</dbReference>
<dbReference type="Gene3D" id="1.25.40.10">
    <property type="entry name" value="Tetratricopeptide repeat domain"/>
    <property type="match status" value="3"/>
</dbReference>
<dbReference type="SUPFAM" id="SSF81901">
    <property type="entry name" value="HCP-like"/>
    <property type="match status" value="1"/>
</dbReference>
<dbReference type="InterPro" id="IPR011990">
    <property type="entry name" value="TPR-like_helical_dom_sf"/>
</dbReference>
<dbReference type="AlphaFoldDB" id="A0A0P9EX93"/>
<evidence type="ECO:0000259" key="1">
    <source>
        <dbReference type="PROSITE" id="PS50943"/>
    </source>
</evidence>
<keyword evidence="3" id="KW-1185">Reference proteome</keyword>
<proteinExistence type="predicted"/>
<accession>A0A0P9EX93</accession>
<dbReference type="GO" id="GO:0003677">
    <property type="term" value="F:DNA binding"/>
    <property type="evidence" value="ECO:0007669"/>
    <property type="project" value="InterPro"/>
</dbReference>
<organism evidence="2 3">
    <name type="scientific">Alicyclobacillus ferrooxydans</name>
    <dbReference type="NCBI Taxonomy" id="471514"/>
    <lineage>
        <taxon>Bacteria</taxon>
        <taxon>Bacillati</taxon>
        <taxon>Bacillota</taxon>
        <taxon>Bacilli</taxon>
        <taxon>Bacillales</taxon>
        <taxon>Alicyclobacillaceae</taxon>
        <taxon>Alicyclobacillus</taxon>
    </lineage>
</organism>
<comment type="caution">
    <text evidence="2">The sequence shown here is derived from an EMBL/GenBank/DDBJ whole genome shotgun (WGS) entry which is preliminary data.</text>
</comment>
<dbReference type="Pfam" id="PF01381">
    <property type="entry name" value="HTH_3"/>
    <property type="match status" value="1"/>
</dbReference>
<reference evidence="2 3" key="1">
    <citation type="submission" date="2015-09" db="EMBL/GenBank/DDBJ databases">
        <title>Draft genome sequence of Alicyclobacillus ferrooxydans DSM 22381.</title>
        <authorList>
            <person name="Hemp J."/>
        </authorList>
    </citation>
    <scope>NUCLEOTIDE SEQUENCE [LARGE SCALE GENOMIC DNA]</scope>
    <source>
        <strain evidence="2 3">TC-34</strain>
    </source>
</reference>
<dbReference type="InterPro" id="IPR010982">
    <property type="entry name" value="Lambda_DNA-bd_dom_sf"/>
</dbReference>
<dbReference type="PROSITE" id="PS50943">
    <property type="entry name" value="HTH_CROC1"/>
    <property type="match status" value="1"/>
</dbReference>
<dbReference type="EMBL" id="LJCO01000045">
    <property type="protein sequence ID" value="KPV43756.1"/>
    <property type="molecule type" value="Genomic_DNA"/>
</dbReference>
<dbReference type="STRING" id="471514.AN477_10195"/>
<evidence type="ECO:0000313" key="3">
    <source>
        <dbReference type="Proteomes" id="UP000050482"/>
    </source>
</evidence>
<name>A0A0P9EX93_9BACL</name>
<dbReference type="InterPro" id="IPR001387">
    <property type="entry name" value="Cro/C1-type_HTH"/>
</dbReference>
<dbReference type="PATRIC" id="fig|471514.4.peg.5088"/>
<dbReference type="SUPFAM" id="SSF48452">
    <property type="entry name" value="TPR-like"/>
    <property type="match status" value="1"/>
</dbReference>